<protein>
    <submittedName>
        <fullName evidence="4">Coenzyme F420 hydrogenase subunit beta</fullName>
    </submittedName>
</protein>
<dbReference type="GO" id="GO:0052592">
    <property type="term" value="F:oxidoreductase activity, acting on CH or CH2 groups, with an iron-sulfur protein as acceptor"/>
    <property type="evidence" value="ECO:0007669"/>
    <property type="project" value="TreeGrafter"/>
</dbReference>
<evidence type="ECO:0000256" key="2">
    <source>
        <dbReference type="ARBA" id="ARBA00023014"/>
    </source>
</evidence>
<dbReference type="PROSITE" id="PS51379">
    <property type="entry name" value="4FE4S_FER_2"/>
    <property type="match status" value="2"/>
</dbReference>
<dbReference type="PANTHER" id="PTHR31332">
    <property type="entry name" value="7-HYDROXYMETHYL CHLOROPHYLL A REDUCTASE, CHLOROPLASTIC"/>
    <property type="match status" value="1"/>
</dbReference>
<dbReference type="GeneID" id="77402772"/>
<organism evidence="4 5">
    <name type="scientific">Methanothermobacter defluvii</name>
    <dbReference type="NCBI Taxonomy" id="49339"/>
    <lineage>
        <taxon>Archaea</taxon>
        <taxon>Methanobacteriati</taxon>
        <taxon>Methanobacteriota</taxon>
        <taxon>Methanomada group</taxon>
        <taxon>Methanobacteria</taxon>
        <taxon>Methanobacteriales</taxon>
        <taxon>Methanobacteriaceae</taxon>
        <taxon>Methanothermobacter</taxon>
    </lineage>
</organism>
<dbReference type="SUPFAM" id="SSF54862">
    <property type="entry name" value="4Fe-4S ferredoxins"/>
    <property type="match status" value="1"/>
</dbReference>
<dbReference type="EMBL" id="QREL01000001">
    <property type="protein sequence ID" value="REE28978.1"/>
    <property type="molecule type" value="Genomic_DNA"/>
</dbReference>
<dbReference type="AlphaFoldDB" id="A0A371NG85"/>
<dbReference type="RefSeq" id="WP_115892420.1">
    <property type="nucleotide sequence ID" value="NZ_QREL01000001.1"/>
</dbReference>
<keyword evidence="5" id="KW-1185">Reference proteome</keyword>
<dbReference type="PROSITE" id="PS00198">
    <property type="entry name" value="4FE4S_FER_1"/>
    <property type="match status" value="2"/>
</dbReference>
<dbReference type="GO" id="GO:0051536">
    <property type="term" value="F:iron-sulfur cluster binding"/>
    <property type="evidence" value="ECO:0007669"/>
    <property type="project" value="UniProtKB-KW"/>
</dbReference>
<evidence type="ECO:0000313" key="4">
    <source>
        <dbReference type="EMBL" id="REE28978.1"/>
    </source>
</evidence>
<dbReference type="PANTHER" id="PTHR31332:SF0">
    <property type="entry name" value="7-HYDROXYMETHYL CHLOROPHYLL A REDUCTASE, CHLOROPLASTIC"/>
    <property type="match status" value="1"/>
</dbReference>
<accession>A0A371NG85</accession>
<feature type="domain" description="4Fe-4S ferredoxin-type" evidence="3">
    <location>
        <begin position="37"/>
        <end position="65"/>
    </location>
</feature>
<gene>
    <name evidence="4" type="ORF">C7452_1009</name>
</gene>
<keyword evidence="2" id="KW-0411">Iron-sulfur</keyword>
<dbReference type="InterPro" id="IPR007516">
    <property type="entry name" value="Co_F420_Hydgase/DH_bsu_N"/>
</dbReference>
<keyword evidence="1" id="KW-0408">Iron</keyword>
<name>A0A371NG85_9EURY</name>
<keyword evidence="2" id="KW-0479">Metal-binding</keyword>
<dbReference type="Pfam" id="PF04432">
    <property type="entry name" value="FrhB_FdhB_C"/>
    <property type="match status" value="1"/>
</dbReference>
<dbReference type="InterPro" id="IPR017900">
    <property type="entry name" value="4Fe4S_Fe_S_CS"/>
</dbReference>
<evidence type="ECO:0000256" key="1">
    <source>
        <dbReference type="ARBA" id="ARBA00023004"/>
    </source>
</evidence>
<dbReference type="Pfam" id="PF04422">
    <property type="entry name" value="FrhB_FdhB_N"/>
    <property type="match status" value="1"/>
</dbReference>
<reference evidence="4 5" key="1">
    <citation type="submission" date="2018-07" db="EMBL/GenBank/DDBJ databases">
        <title>Genomic Encyclopedia of Type Strains, Phase IV (KMG-IV): sequencing the most valuable type-strain genomes for metagenomic binning, comparative biology and taxonomic classification.</title>
        <authorList>
            <person name="Goeker M."/>
        </authorList>
    </citation>
    <scope>NUCLEOTIDE SEQUENCE [LARGE SCALE GENOMIC DNA]</scope>
    <source>
        <strain evidence="4 5">DSM 7466</strain>
    </source>
</reference>
<proteinExistence type="predicted"/>
<dbReference type="Pfam" id="PF13187">
    <property type="entry name" value="Fer4_9"/>
    <property type="match status" value="1"/>
</dbReference>
<evidence type="ECO:0000259" key="3">
    <source>
        <dbReference type="PROSITE" id="PS51379"/>
    </source>
</evidence>
<dbReference type="Gene3D" id="3.30.70.20">
    <property type="match status" value="1"/>
</dbReference>
<dbReference type="InterPro" id="IPR045220">
    <property type="entry name" value="FRHB/FDHB/HCAR-like"/>
</dbReference>
<dbReference type="Proteomes" id="UP000256864">
    <property type="component" value="Unassembled WGS sequence"/>
</dbReference>
<evidence type="ECO:0000313" key="5">
    <source>
        <dbReference type="Proteomes" id="UP000256864"/>
    </source>
</evidence>
<sequence length="403" mass="45867">MRNVSEVGDLCTGCGTCAGICPHGSVVMRIDHDRGVYEPLVDGECDECGLCLKVCPGIGVDFTDLNMRVFGREPEDILMGNYEECYTAHSRDEELRYGASSGGMISQILIYLLEEGLIDGALVTRMNPERPLEPEPFIARTPQEIVESRGSKYCPVPANVALREILERPGRYAVVGLPCHIHGVRKAERVSRKLRERIVYHMGIVCNHTPTFKATEFLLEGLGVDPGDVKSIRYRGEGWPGSLRIETESGEILLLPEYWGSGFGQLFMPERCRLCADHMAELSDISFADPWLKEFENEKRGRTLVIQRKNHEIIEGFDDLCEIEPIQPSKVIMSQIYNLYMKKKVYQMGNNIYRTVFPRIDIIDRLIARIYPQNLRIPKKLMLKYITIYQTIVALKARRDFLS</sequence>
<comment type="caution">
    <text evidence="4">The sequence shown here is derived from an EMBL/GenBank/DDBJ whole genome shotgun (WGS) entry which is preliminary data.</text>
</comment>
<dbReference type="InterPro" id="IPR017896">
    <property type="entry name" value="4Fe4S_Fe-S-bd"/>
</dbReference>
<feature type="domain" description="4Fe-4S ferredoxin-type" evidence="3">
    <location>
        <begin position="1"/>
        <end position="31"/>
    </location>
</feature>
<dbReference type="InterPro" id="IPR007525">
    <property type="entry name" value="FrhB_FdhB_C"/>
</dbReference>